<keyword evidence="1" id="KW-0677">Repeat</keyword>
<evidence type="ECO:0000256" key="4">
    <source>
        <dbReference type="SAM" id="MobiDB-lite"/>
    </source>
</evidence>
<feature type="region of interest" description="Disordered" evidence="4">
    <location>
        <begin position="22"/>
        <end position="54"/>
    </location>
</feature>
<dbReference type="Proteomes" id="UP001292094">
    <property type="component" value="Unassembled WGS sequence"/>
</dbReference>
<evidence type="ECO:0000313" key="7">
    <source>
        <dbReference type="Proteomes" id="UP001292094"/>
    </source>
</evidence>
<feature type="compositionally biased region" description="Polar residues" evidence="4">
    <location>
        <begin position="810"/>
        <end position="824"/>
    </location>
</feature>
<dbReference type="Pfam" id="PF12796">
    <property type="entry name" value="Ank_2"/>
    <property type="match status" value="1"/>
</dbReference>
<dbReference type="PROSITE" id="PS50207">
    <property type="entry name" value="CASPASE_P10"/>
    <property type="match status" value="1"/>
</dbReference>
<feature type="compositionally biased region" description="Polar residues" evidence="4">
    <location>
        <begin position="377"/>
        <end position="386"/>
    </location>
</feature>
<proteinExistence type="predicted"/>
<feature type="compositionally biased region" description="Basic and acidic residues" evidence="4">
    <location>
        <begin position="878"/>
        <end position="889"/>
    </location>
</feature>
<dbReference type="InterPro" id="IPR002138">
    <property type="entry name" value="Pept_C14_p10"/>
</dbReference>
<feature type="compositionally biased region" description="Polar residues" evidence="4">
    <location>
        <begin position="329"/>
        <end position="343"/>
    </location>
</feature>
<feature type="region of interest" description="Disordered" evidence="4">
    <location>
        <begin position="1067"/>
        <end position="1119"/>
    </location>
</feature>
<keyword evidence="2 3" id="KW-0040">ANK repeat</keyword>
<dbReference type="Gene3D" id="1.25.40.20">
    <property type="entry name" value="Ankyrin repeat-containing domain"/>
    <property type="match status" value="1"/>
</dbReference>
<dbReference type="EMBL" id="JAWZYT010001276">
    <property type="protein sequence ID" value="KAK4313677.1"/>
    <property type="molecule type" value="Genomic_DNA"/>
</dbReference>
<evidence type="ECO:0000259" key="5">
    <source>
        <dbReference type="PROSITE" id="PS50207"/>
    </source>
</evidence>
<dbReference type="SUPFAM" id="SSF48403">
    <property type="entry name" value="Ankyrin repeat"/>
    <property type="match status" value="1"/>
</dbReference>
<evidence type="ECO:0000256" key="3">
    <source>
        <dbReference type="PROSITE-ProRule" id="PRU00023"/>
    </source>
</evidence>
<dbReference type="InterPro" id="IPR029030">
    <property type="entry name" value="Caspase-like_dom_sf"/>
</dbReference>
<organism evidence="6 7">
    <name type="scientific">Petrolisthes manimaculis</name>
    <dbReference type="NCBI Taxonomy" id="1843537"/>
    <lineage>
        <taxon>Eukaryota</taxon>
        <taxon>Metazoa</taxon>
        <taxon>Ecdysozoa</taxon>
        <taxon>Arthropoda</taxon>
        <taxon>Crustacea</taxon>
        <taxon>Multicrustacea</taxon>
        <taxon>Malacostraca</taxon>
        <taxon>Eumalacostraca</taxon>
        <taxon>Eucarida</taxon>
        <taxon>Decapoda</taxon>
        <taxon>Pleocyemata</taxon>
        <taxon>Anomura</taxon>
        <taxon>Galatheoidea</taxon>
        <taxon>Porcellanidae</taxon>
        <taxon>Petrolisthes</taxon>
    </lineage>
</organism>
<evidence type="ECO:0000256" key="2">
    <source>
        <dbReference type="ARBA" id="ARBA00023043"/>
    </source>
</evidence>
<gene>
    <name evidence="6" type="ORF">Pmani_014966</name>
</gene>
<evidence type="ECO:0000313" key="6">
    <source>
        <dbReference type="EMBL" id="KAK4313677.1"/>
    </source>
</evidence>
<dbReference type="Gene3D" id="3.40.50.1460">
    <property type="match status" value="1"/>
</dbReference>
<comment type="caution">
    <text evidence="6">The sequence shown here is derived from an EMBL/GenBank/DDBJ whole genome shotgun (WGS) entry which is preliminary data.</text>
</comment>
<sequence length="1528" mass="168814">MADLGNTVQMDVDPSIKVCTEKHSVNDKSQGITQTRLREDSTQPTTTSPISVSDWGWSPVQRSGVKLQGLPHAWSWSPIGASTQSTTESSGWSWSPSARLPHWPRRRGKWSWSQSCLNIPFGYGYTGGYQVPSTTNNVQALHYNVTLPTHYGESSEGQEEEITTARHPMLSNLDPTSDTHGTPEGQHFSEDIPIVDRKTIGHVAATESQFTVSSLSSSDNSMSMSTTSVKSTWKSRSRRQRRCAGVPYWSNQSPSRQYLSDYCQPGYPSDVQWFDSGSWSGLPERSGGVAWTGKDANETPTDKVTSKEDYTYDGLEKNKTCEDVEAIMSSPNRTAVPDNTTNHEPPKDGKDTDKQTPELKQPSNVLVGPENNEETNDNVNISINAESKQDTSDNLHPSRNTETKPTTLDDLHSVEHSEETNDRLHPANSSKGNQETIERLQPLCTDESRDENIRNLDSKNERCIPRNNTIMSSHTNRETKVIESYFNPSYNMDEVTSSCSDSIPLDEKEIMSTPEAVESNESPDKIMTRSDTLSSTSVERSVRPEKENDESVNILCTTPDNTINTTEPKDTSTEAVNKCTTPDDIIISSIGYEDTNMSTELTKDGGNWLEEIDSDLENSVQSLEDTDREVQDVDSDLENSVKCLEDVDSDSETSVQSLEDTDKELENTETRMEGKNMEKSNNRRSKGSENTGNELEDTEKYSPSLDYGTDQDSLSVDSTTDGESNSGDIDTNEDSCSQSFKLMDHSVDKDMNQESSTSLDSGTKQMDSEIDQVSLSDTEEIPDNHSDDDSDTSHEEPSLVDSKESLDSPPLQQHKLSPTNRICKTTTTSLRESIEETYDNHESINDTPTQLNRNRTTLETTTTTITPVDGNSEEEEEVYSHHESVHDIRTSNSPPTQPQEKNIMPGTESEPQSTDKTRDTTTTTTTTTPPQVMECEDNNKTEPQHAVNTNKSIVPSMGLFSHMIKETEKTNRAIESSVMINVSQVSPVLTWKRLADDTTESRTSGVKKMCLGHPDTNSHTSYTSFSSENTNTSTAGDTTKLLHEAGVPDPGGDTKQKQNTIIMLSSEDIMTSEKTSPPQEPKQTPPDNQEEIYNREESEQPGPATTTTTTTTPATPPVDYASLFMSSVHLPTGNQRSHMQTRSAARRLARRLPNHAYDHVISKRGEIFKAAETGDVGKVRELIQDTGPAIRHPHTHSTLLHAAASTGQVDMVLLLLAFISPNTVDNEGRTPAHVAAKAGHTHVLRVLKADKELDHQSRDNTGYTYTHLLSEPLAAAVVVGEKGRVQELLRLGADPDRLTAPTPTAPPVTPRHLAHTLQHHALITLFPQETPSKDDEETATTSQGVPLHTATQGWTGVKSNLTALKTRRAGAVVSLGPDVYPVRSEPRGYVCILDYNTFKDRPHLHLGGGHNEEGGHGAGSSGENILNNNNSNNNDNRTFGCRVTEHQQDTVCLHSSSGGFTWYSFSEGGSIFTRALCSVLTQHAHHYELQDLYRELVKECTKTDPAASPQLHNIVFTKKFYFNPTTDK</sequence>
<feature type="compositionally biased region" description="Polar residues" evidence="4">
    <location>
        <begin position="710"/>
        <end position="740"/>
    </location>
</feature>
<feature type="compositionally biased region" description="Polar residues" evidence="4">
    <location>
        <begin position="42"/>
        <end position="51"/>
    </location>
</feature>
<feature type="compositionally biased region" description="Basic and acidic residues" evidence="4">
    <location>
        <begin position="664"/>
        <end position="681"/>
    </location>
</feature>
<dbReference type="InterPro" id="IPR002110">
    <property type="entry name" value="Ankyrin_rpt"/>
</dbReference>
<feature type="compositionally biased region" description="Low complexity" evidence="4">
    <location>
        <begin position="1020"/>
        <end position="1034"/>
    </location>
</feature>
<dbReference type="PANTHER" id="PTHR24161:SF121">
    <property type="entry name" value="M-PHASE PHOSPHOPROTEIN 8"/>
    <property type="match status" value="1"/>
</dbReference>
<feature type="compositionally biased region" description="Polar residues" evidence="4">
    <location>
        <begin position="529"/>
        <end position="539"/>
    </location>
</feature>
<feature type="domain" description="Caspase family p10" evidence="5">
    <location>
        <begin position="1440"/>
        <end position="1524"/>
    </location>
</feature>
<protein>
    <recommendedName>
        <fullName evidence="5">Caspase family p10 domain-containing protein</fullName>
    </recommendedName>
</protein>
<evidence type="ECO:0000256" key="1">
    <source>
        <dbReference type="ARBA" id="ARBA00022737"/>
    </source>
</evidence>
<feature type="region of interest" description="Disordered" evidence="4">
    <location>
        <begin position="1006"/>
        <end position="1036"/>
    </location>
</feature>
<feature type="region of interest" description="Disordered" evidence="4">
    <location>
        <begin position="285"/>
        <end position="309"/>
    </location>
</feature>
<dbReference type="InterPro" id="IPR011600">
    <property type="entry name" value="Pept_C14_caspase"/>
</dbReference>
<feature type="compositionally biased region" description="Basic and acidic residues" evidence="4">
    <location>
        <begin position="782"/>
        <end position="806"/>
    </location>
</feature>
<dbReference type="Pfam" id="PF00656">
    <property type="entry name" value="Peptidase_C14"/>
    <property type="match status" value="1"/>
</dbReference>
<accession>A0AAE1PUU6</accession>
<feature type="compositionally biased region" description="Basic and acidic residues" evidence="4">
    <location>
        <begin position="399"/>
        <end position="425"/>
    </location>
</feature>
<feature type="repeat" description="ANK" evidence="3">
    <location>
        <begin position="1227"/>
        <end position="1247"/>
    </location>
</feature>
<feature type="compositionally biased region" description="Low complexity" evidence="4">
    <location>
        <begin position="1103"/>
        <end position="1113"/>
    </location>
</feature>
<feature type="compositionally biased region" description="Basic and acidic residues" evidence="4">
    <location>
        <begin position="295"/>
        <end position="309"/>
    </location>
</feature>
<feature type="compositionally biased region" description="Low complexity" evidence="4">
    <location>
        <begin position="1421"/>
        <end position="1432"/>
    </location>
</feature>
<feature type="region of interest" description="Disordered" evidence="4">
    <location>
        <begin position="864"/>
        <end position="944"/>
    </location>
</feature>
<dbReference type="SUPFAM" id="SSF52129">
    <property type="entry name" value="Caspase-like"/>
    <property type="match status" value="1"/>
</dbReference>
<keyword evidence="7" id="KW-1185">Reference proteome</keyword>
<dbReference type="GO" id="GO:0004197">
    <property type="term" value="F:cysteine-type endopeptidase activity"/>
    <property type="evidence" value="ECO:0007669"/>
    <property type="project" value="InterPro"/>
</dbReference>
<feature type="region of interest" description="Disordered" evidence="4">
    <location>
        <begin position="1406"/>
        <end position="1432"/>
    </location>
</feature>
<dbReference type="PANTHER" id="PTHR24161">
    <property type="entry name" value="ANK_REP_REGION DOMAIN-CONTAINING PROTEIN-RELATED"/>
    <property type="match status" value="1"/>
</dbReference>
<feature type="region of interest" description="Disordered" evidence="4">
    <location>
        <begin position="643"/>
        <end position="824"/>
    </location>
</feature>
<feature type="compositionally biased region" description="Basic and acidic residues" evidence="4">
    <location>
        <begin position="742"/>
        <end position="752"/>
    </location>
</feature>
<dbReference type="InterPro" id="IPR036770">
    <property type="entry name" value="Ankyrin_rpt-contain_sf"/>
</dbReference>
<dbReference type="SMART" id="SM00248">
    <property type="entry name" value="ANK"/>
    <property type="match status" value="3"/>
</dbReference>
<dbReference type="GO" id="GO:0006508">
    <property type="term" value="P:proteolysis"/>
    <property type="evidence" value="ECO:0007669"/>
    <property type="project" value="InterPro"/>
</dbReference>
<reference evidence="6" key="1">
    <citation type="submission" date="2023-11" db="EMBL/GenBank/DDBJ databases">
        <title>Genome assemblies of two species of porcelain crab, Petrolisthes cinctipes and Petrolisthes manimaculis (Anomura: Porcellanidae).</title>
        <authorList>
            <person name="Angst P."/>
        </authorList>
    </citation>
    <scope>NUCLEOTIDE SEQUENCE</scope>
    <source>
        <strain evidence="6">PB745_02</strain>
        <tissue evidence="6">Gill</tissue>
    </source>
</reference>
<feature type="compositionally biased region" description="Polar residues" evidence="4">
    <location>
        <begin position="753"/>
        <end position="776"/>
    </location>
</feature>
<name>A0AAE1PUU6_9EUCA</name>
<dbReference type="PROSITE" id="PS50297">
    <property type="entry name" value="ANK_REP_REGION"/>
    <property type="match status" value="1"/>
</dbReference>
<feature type="compositionally biased region" description="Polar residues" evidence="4">
    <location>
        <begin position="1067"/>
        <end position="1077"/>
    </location>
</feature>
<feature type="region of interest" description="Disordered" evidence="4">
    <location>
        <begin position="513"/>
        <end position="550"/>
    </location>
</feature>
<feature type="compositionally biased region" description="Basic and acidic residues" evidence="4">
    <location>
        <begin position="344"/>
        <end position="357"/>
    </location>
</feature>
<dbReference type="PROSITE" id="PS50088">
    <property type="entry name" value="ANK_REPEAT"/>
    <property type="match status" value="1"/>
</dbReference>
<feature type="region of interest" description="Disordered" evidence="4">
    <location>
        <begin position="328"/>
        <end position="436"/>
    </location>
</feature>
<feature type="region of interest" description="Disordered" evidence="4">
    <location>
        <begin position="169"/>
        <end position="189"/>
    </location>
</feature>
<feature type="compositionally biased region" description="Polar residues" evidence="4">
    <location>
        <begin position="890"/>
        <end position="900"/>
    </location>
</feature>